<evidence type="ECO:0000259" key="1">
    <source>
        <dbReference type="Pfam" id="PF06938"/>
    </source>
</evidence>
<reference evidence="3 4" key="1">
    <citation type="submission" date="2017-03" db="EMBL/GenBank/DDBJ databases">
        <authorList>
            <person name="Afonso C.L."/>
            <person name="Miller P.J."/>
            <person name="Scott M.A."/>
            <person name="Spackman E."/>
            <person name="Goraichik I."/>
            <person name="Dimitrov K.M."/>
            <person name="Suarez D.L."/>
            <person name="Swayne D.E."/>
        </authorList>
    </citation>
    <scope>NUCLEOTIDE SEQUENCE [LARGE SCALE GENOMIC DNA]</scope>
    <source>
        <strain evidence="3 4">CECT 7691</strain>
    </source>
</reference>
<dbReference type="PIRSF" id="PIRSF029557">
    <property type="entry name" value="UCP029557"/>
    <property type="match status" value="1"/>
</dbReference>
<dbReference type="InterPro" id="IPR048342">
    <property type="entry name" value="DUF1285_C"/>
</dbReference>
<evidence type="ECO:0000313" key="3">
    <source>
        <dbReference type="EMBL" id="SLN34653.1"/>
    </source>
</evidence>
<feature type="domain" description="DUF1285" evidence="2">
    <location>
        <begin position="90"/>
        <end position="183"/>
    </location>
</feature>
<dbReference type="EMBL" id="FWFR01000001">
    <property type="protein sequence ID" value="SLN34653.1"/>
    <property type="molecule type" value="Genomic_DNA"/>
</dbReference>
<sequence length="188" mass="21117">MVMTSPDMLDHIAKAVRDDRKPPVHKWNPDCLGKLDMTIARDGSWHYMGSPIARRRMVKLFASILRRDADGRYYLVTPVERFEITVEDAPFVAVEMFVDGEGVEQRIAFRTQVDDYVVADADHPIRIATDPDSGEPAPYIMVRDGLEALIARAVFYDLVDLATGADGDDDRLGVWSAGRFFELGRAEA</sequence>
<dbReference type="Gene3D" id="3.10.540.10">
    <property type="entry name" value="duf1285 like domain"/>
    <property type="match status" value="1"/>
</dbReference>
<dbReference type="Pfam" id="PF21028">
    <property type="entry name" value="DUF1285_C"/>
    <property type="match status" value="1"/>
</dbReference>
<gene>
    <name evidence="3" type="ORF">OCH7691_01357</name>
</gene>
<organism evidence="3 4">
    <name type="scientific">Oceanibacterium hippocampi</name>
    <dbReference type="NCBI Taxonomy" id="745714"/>
    <lineage>
        <taxon>Bacteria</taxon>
        <taxon>Pseudomonadati</taxon>
        <taxon>Pseudomonadota</taxon>
        <taxon>Alphaproteobacteria</taxon>
        <taxon>Sneathiellales</taxon>
        <taxon>Sneathiellaceae</taxon>
        <taxon>Oceanibacterium</taxon>
    </lineage>
</organism>
<dbReference type="InParanoid" id="A0A1Y5S889"/>
<keyword evidence="4" id="KW-1185">Reference proteome</keyword>
<dbReference type="Proteomes" id="UP000193200">
    <property type="component" value="Unassembled WGS sequence"/>
</dbReference>
<dbReference type="AlphaFoldDB" id="A0A1Y5S889"/>
<evidence type="ECO:0000259" key="2">
    <source>
        <dbReference type="Pfam" id="PF21028"/>
    </source>
</evidence>
<dbReference type="InterPro" id="IPR010707">
    <property type="entry name" value="DUF1285"/>
</dbReference>
<dbReference type="InterPro" id="IPR048341">
    <property type="entry name" value="DUF1285_N"/>
</dbReference>
<dbReference type="InterPro" id="IPR023361">
    <property type="entry name" value="DUF1285_beta_roll_sf"/>
</dbReference>
<protein>
    <recommendedName>
        <fullName evidence="5">Proteophosphoglycan</fullName>
    </recommendedName>
</protein>
<evidence type="ECO:0008006" key="5">
    <source>
        <dbReference type="Google" id="ProtNLM"/>
    </source>
</evidence>
<proteinExistence type="predicted"/>
<dbReference type="Gene3D" id="2.30.270.10">
    <property type="entry name" value="duf1285 protein"/>
    <property type="match status" value="1"/>
</dbReference>
<feature type="domain" description="DUF1285" evidence="1">
    <location>
        <begin position="22"/>
        <end position="89"/>
    </location>
</feature>
<accession>A0A1Y5S889</accession>
<evidence type="ECO:0000313" key="4">
    <source>
        <dbReference type="Proteomes" id="UP000193200"/>
    </source>
</evidence>
<dbReference type="Pfam" id="PF06938">
    <property type="entry name" value="DUF1285_N"/>
    <property type="match status" value="1"/>
</dbReference>
<name>A0A1Y5S889_9PROT</name>